<dbReference type="PANTHER" id="PTHR15426:SF6">
    <property type="entry name" value="PROTEIN DEPP1"/>
    <property type="match status" value="1"/>
</dbReference>
<dbReference type="Proteomes" id="UP000593565">
    <property type="component" value="Unassembled WGS sequence"/>
</dbReference>
<dbReference type="GO" id="GO:0010506">
    <property type="term" value="P:regulation of autophagy"/>
    <property type="evidence" value="ECO:0007669"/>
    <property type="project" value="TreeGrafter"/>
</dbReference>
<reference evidence="1 2" key="1">
    <citation type="submission" date="2020-02" db="EMBL/GenBank/DDBJ databases">
        <title>A chromosome-scale genome assembly of the black bullhead catfish (Ameiurus melas).</title>
        <authorList>
            <person name="Wen M."/>
            <person name="Zham M."/>
            <person name="Cabau C."/>
            <person name="Klopp C."/>
            <person name="Donnadieu C."/>
            <person name="Roques C."/>
            <person name="Bouchez O."/>
            <person name="Lampietro C."/>
            <person name="Jouanno E."/>
            <person name="Herpin A."/>
            <person name="Louis A."/>
            <person name="Berthelot C."/>
            <person name="Parey E."/>
            <person name="Roest-Crollius H."/>
            <person name="Braasch I."/>
            <person name="Postlethwait J."/>
            <person name="Robinson-Rechavi M."/>
            <person name="Echchiki A."/>
            <person name="Begum T."/>
            <person name="Montfort J."/>
            <person name="Schartl M."/>
            <person name="Bobe J."/>
            <person name="Guiguen Y."/>
        </authorList>
    </citation>
    <scope>NUCLEOTIDE SEQUENCE [LARGE SCALE GENOMIC DNA]</scope>
    <source>
        <strain evidence="1">M_S1</strain>
        <tissue evidence="1">Blood</tissue>
    </source>
</reference>
<name>A0A7J6B9H5_AMEME</name>
<proteinExistence type="predicted"/>
<dbReference type="PANTHER" id="PTHR15426">
    <property type="entry name" value="PROTEIN DEPP1"/>
    <property type="match status" value="1"/>
</dbReference>
<protein>
    <submittedName>
        <fullName evidence="1">Uncharacterized protein</fullName>
    </submittedName>
</protein>
<dbReference type="GO" id="GO:0005739">
    <property type="term" value="C:mitochondrion"/>
    <property type="evidence" value="ECO:0007669"/>
    <property type="project" value="TreeGrafter"/>
</dbReference>
<evidence type="ECO:0000313" key="2">
    <source>
        <dbReference type="Proteomes" id="UP000593565"/>
    </source>
</evidence>
<evidence type="ECO:0000313" key="1">
    <source>
        <dbReference type="EMBL" id="KAF4090368.1"/>
    </source>
</evidence>
<keyword evidence="2" id="KW-1185">Reference proteome</keyword>
<accession>A0A7J6B9H5</accession>
<comment type="caution">
    <text evidence="1">The sequence shown here is derived from an EMBL/GenBank/DDBJ whole genome shotgun (WGS) entry which is preliminary data.</text>
</comment>
<dbReference type="InterPro" id="IPR020133">
    <property type="entry name" value="DEPP"/>
</dbReference>
<dbReference type="EMBL" id="JAAGNN010000004">
    <property type="protein sequence ID" value="KAF4090368.1"/>
    <property type="molecule type" value="Genomic_DNA"/>
</dbReference>
<sequence>MVICHATASSMLSAQHTHTSSRESEIRESIYYSMKPRRLLLSVAPLPTITETHEDASQTGCSSQSMEEYVDSIKKLAQPAYGPVRVVRTLRPCLFSKPLDKHLGSSSPLRCSYRTPRSRVATVSLDELTLSSHRDPVDWLFAQTQLPAPRDELHRTDSAPAALRLL</sequence>
<gene>
    <name evidence="1" type="ORF">AMELA_G00050940</name>
</gene>
<organism evidence="1 2">
    <name type="scientific">Ameiurus melas</name>
    <name type="common">Black bullhead</name>
    <name type="synonym">Silurus melas</name>
    <dbReference type="NCBI Taxonomy" id="219545"/>
    <lineage>
        <taxon>Eukaryota</taxon>
        <taxon>Metazoa</taxon>
        <taxon>Chordata</taxon>
        <taxon>Craniata</taxon>
        <taxon>Vertebrata</taxon>
        <taxon>Euteleostomi</taxon>
        <taxon>Actinopterygii</taxon>
        <taxon>Neopterygii</taxon>
        <taxon>Teleostei</taxon>
        <taxon>Ostariophysi</taxon>
        <taxon>Siluriformes</taxon>
        <taxon>Ictaluridae</taxon>
        <taxon>Ameiurus</taxon>
    </lineage>
</organism>
<dbReference type="AlphaFoldDB" id="A0A7J6B9H5"/>
<dbReference type="Pfam" id="PF15343">
    <property type="entry name" value="DEPP"/>
    <property type="match status" value="1"/>
</dbReference>